<organism evidence="2 4">
    <name type="scientific">Adineta ricciae</name>
    <name type="common">Rotifer</name>
    <dbReference type="NCBI Taxonomy" id="249248"/>
    <lineage>
        <taxon>Eukaryota</taxon>
        <taxon>Metazoa</taxon>
        <taxon>Spiralia</taxon>
        <taxon>Gnathifera</taxon>
        <taxon>Rotifera</taxon>
        <taxon>Eurotatoria</taxon>
        <taxon>Bdelloidea</taxon>
        <taxon>Adinetida</taxon>
        <taxon>Adinetidae</taxon>
        <taxon>Adineta</taxon>
    </lineage>
</organism>
<evidence type="ECO:0000313" key="3">
    <source>
        <dbReference type="Proteomes" id="UP000663828"/>
    </source>
</evidence>
<evidence type="ECO:0000313" key="2">
    <source>
        <dbReference type="EMBL" id="CAF1507581.1"/>
    </source>
</evidence>
<comment type="caution">
    <text evidence="2">The sequence shown here is derived from an EMBL/GenBank/DDBJ whole genome shotgun (WGS) entry which is preliminary data.</text>
</comment>
<dbReference type="PANTHER" id="PTHR46068">
    <property type="entry name" value="PROTEIN CBG27172"/>
    <property type="match status" value="1"/>
</dbReference>
<gene>
    <name evidence="2" type="ORF">EDS130_LOCUS43032</name>
    <name evidence="1" type="ORF">XAT740_LOCUS16834</name>
</gene>
<accession>A0A815TL97</accession>
<dbReference type="EMBL" id="CAJNOJ010000672">
    <property type="protein sequence ID" value="CAF1507581.1"/>
    <property type="molecule type" value="Genomic_DNA"/>
</dbReference>
<protein>
    <submittedName>
        <fullName evidence="2">Uncharacterized protein</fullName>
    </submittedName>
</protein>
<sequence length="113" mass="13272">MKYKDFQKLVLSKYENGDGPRKIFRDLNGAIGLRTIERWRQSIRDTGCINLSRSYGRPRAIRTKASIRRVKNRLKRRKPASSRKIARDLGISRTSVQRILKNDLKLLAYKIQK</sequence>
<name>A0A815TL97_ADIRI</name>
<dbReference type="InterPro" id="IPR009057">
    <property type="entry name" value="Homeodomain-like_sf"/>
</dbReference>
<reference evidence="2" key="1">
    <citation type="submission" date="2021-02" db="EMBL/GenBank/DDBJ databases">
        <authorList>
            <person name="Nowell W R."/>
        </authorList>
    </citation>
    <scope>NUCLEOTIDE SEQUENCE</scope>
</reference>
<keyword evidence="3" id="KW-1185">Reference proteome</keyword>
<dbReference type="AlphaFoldDB" id="A0A815TL97"/>
<dbReference type="Proteomes" id="UP000663852">
    <property type="component" value="Unassembled WGS sequence"/>
</dbReference>
<dbReference type="SUPFAM" id="SSF46689">
    <property type="entry name" value="Homeodomain-like"/>
    <property type="match status" value="1"/>
</dbReference>
<dbReference type="PANTHER" id="PTHR46068:SF1">
    <property type="entry name" value="TRANSPOSASE IS30-LIKE HTH DOMAIN-CONTAINING PROTEIN"/>
    <property type="match status" value="1"/>
</dbReference>
<evidence type="ECO:0000313" key="4">
    <source>
        <dbReference type="Proteomes" id="UP000663852"/>
    </source>
</evidence>
<dbReference type="OrthoDB" id="9979538at2759"/>
<evidence type="ECO:0000313" key="1">
    <source>
        <dbReference type="EMBL" id="CAF1071448.1"/>
    </source>
</evidence>
<dbReference type="Gene3D" id="1.10.10.60">
    <property type="entry name" value="Homeodomain-like"/>
    <property type="match status" value="1"/>
</dbReference>
<proteinExistence type="predicted"/>
<dbReference type="EMBL" id="CAJNOR010001083">
    <property type="protein sequence ID" value="CAF1071448.1"/>
    <property type="molecule type" value="Genomic_DNA"/>
</dbReference>
<dbReference type="Proteomes" id="UP000663828">
    <property type="component" value="Unassembled WGS sequence"/>
</dbReference>